<evidence type="ECO:0000256" key="1">
    <source>
        <dbReference type="SAM" id="MobiDB-lite"/>
    </source>
</evidence>
<evidence type="ECO:0000313" key="3">
    <source>
        <dbReference type="Proteomes" id="UP000322499"/>
    </source>
</evidence>
<comment type="caution">
    <text evidence="2">The sequence shown here is derived from an EMBL/GenBank/DDBJ whole genome shotgun (WGS) entry which is preliminary data.</text>
</comment>
<keyword evidence="3" id="KW-1185">Reference proteome</keyword>
<sequence length="139" mass="15715">MSQTYGSLDFEREMYWAVHEEECLAYVAKGVTDYLGEGPLDVHGPWEPSACSARLLDWFDRGLIELYDDREGLPSNRSDRPGHPSTRHGPTGIIPSARARTLLEAWADWSESDETWLCTRLVSTDRGEHELQEPVGPIV</sequence>
<proteinExistence type="predicted"/>
<accession>A0A5S5CYW2</accession>
<dbReference type="EMBL" id="VNHW01000005">
    <property type="protein sequence ID" value="TYP88046.1"/>
    <property type="molecule type" value="Genomic_DNA"/>
</dbReference>
<protein>
    <submittedName>
        <fullName evidence="2">Uncharacterized protein</fullName>
    </submittedName>
</protein>
<dbReference type="AlphaFoldDB" id="A0A5S5CYW2"/>
<evidence type="ECO:0000313" key="2">
    <source>
        <dbReference type="EMBL" id="TYP88046.1"/>
    </source>
</evidence>
<feature type="region of interest" description="Disordered" evidence="1">
    <location>
        <begin position="70"/>
        <end position="94"/>
    </location>
</feature>
<name>A0A5S5CYW2_9ACTN</name>
<gene>
    <name evidence="2" type="ORF">BD833_105222</name>
</gene>
<dbReference type="Proteomes" id="UP000322499">
    <property type="component" value="Unassembled WGS sequence"/>
</dbReference>
<feature type="compositionally biased region" description="Basic and acidic residues" evidence="1">
    <location>
        <begin position="70"/>
        <end position="82"/>
    </location>
</feature>
<organism evidence="2 3">
    <name type="scientific">Blastococcus xanthinilyticus</name>
    <dbReference type="NCBI Taxonomy" id="1564164"/>
    <lineage>
        <taxon>Bacteria</taxon>
        <taxon>Bacillati</taxon>
        <taxon>Actinomycetota</taxon>
        <taxon>Actinomycetes</taxon>
        <taxon>Geodermatophilales</taxon>
        <taxon>Geodermatophilaceae</taxon>
        <taxon>Blastococcus</taxon>
    </lineage>
</organism>
<reference evidence="2 3" key="1">
    <citation type="submission" date="2019-07" db="EMBL/GenBank/DDBJ databases">
        <title>Genomic Encyclopedia of Archaeal and Bacterial Type Strains, Phase II (KMG-II): from individual species to whole genera.</title>
        <authorList>
            <person name="Goeker M."/>
        </authorList>
    </citation>
    <scope>NUCLEOTIDE SEQUENCE [LARGE SCALE GENOMIC DNA]</scope>
    <source>
        <strain evidence="2 3">DSM 46842</strain>
    </source>
</reference>
<dbReference type="RefSeq" id="WP_166532969.1">
    <property type="nucleotide sequence ID" value="NZ_VNHW01000005.1"/>
</dbReference>